<dbReference type="Pfam" id="PF03133">
    <property type="entry name" value="TTL"/>
    <property type="match status" value="1"/>
</dbReference>
<keyword evidence="1" id="KW-0436">Ligase</keyword>
<gene>
    <name evidence="5" type="ORF">P879_05622</name>
</gene>
<feature type="region of interest" description="Disordered" evidence="4">
    <location>
        <begin position="612"/>
        <end position="632"/>
    </location>
</feature>
<feature type="compositionally biased region" description="Polar residues" evidence="4">
    <location>
        <begin position="485"/>
        <end position="498"/>
    </location>
</feature>
<evidence type="ECO:0000256" key="3">
    <source>
        <dbReference type="ARBA" id="ARBA00022840"/>
    </source>
</evidence>
<keyword evidence="2" id="KW-0547">Nucleotide-binding</keyword>
<evidence type="ECO:0000313" key="6">
    <source>
        <dbReference type="Proteomes" id="UP000699462"/>
    </source>
</evidence>
<feature type="compositionally biased region" description="Polar residues" evidence="4">
    <location>
        <begin position="619"/>
        <end position="632"/>
    </location>
</feature>
<evidence type="ECO:0000256" key="4">
    <source>
        <dbReference type="SAM" id="MobiDB-lite"/>
    </source>
</evidence>
<accession>A0A8T0CZN2</accession>
<evidence type="ECO:0000256" key="2">
    <source>
        <dbReference type="ARBA" id="ARBA00022741"/>
    </source>
</evidence>
<dbReference type="OrthoDB" id="277439at2759"/>
<dbReference type="InterPro" id="IPR004344">
    <property type="entry name" value="TTL/TTLL_fam"/>
</dbReference>
<dbReference type="GO" id="GO:0036064">
    <property type="term" value="C:ciliary basal body"/>
    <property type="evidence" value="ECO:0007669"/>
    <property type="project" value="TreeGrafter"/>
</dbReference>
<reference evidence="5 6" key="1">
    <citation type="submission" date="2019-07" db="EMBL/GenBank/DDBJ databases">
        <title>Annotation for the trematode Paragonimus westermani.</title>
        <authorList>
            <person name="Choi Y.-J."/>
        </authorList>
    </citation>
    <scope>NUCLEOTIDE SEQUENCE [LARGE SCALE GENOMIC DNA]</scope>
    <source>
        <strain evidence="5">180907_Pwestermani</strain>
    </source>
</reference>
<dbReference type="GO" id="GO:0005524">
    <property type="term" value="F:ATP binding"/>
    <property type="evidence" value="ECO:0007669"/>
    <property type="project" value="UniProtKB-KW"/>
</dbReference>
<comment type="caution">
    <text evidence="5">The sequence shown here is derived from an EMBL/GenBank/DDBJ whole genome shotgun (WGS) entry which is preliminary data.</text>
</comment>
<keyword evidence="6" id="KW-1185">Reference proteome</keyword>
<dbReference type="AlphaFoldDB" id="A0A8T0CZN2"/>
<organism evidence="5 6">
    <name type="scientific">Paragonimus westermani</name>
    <dbReference type="NCBI Taxonomy" id="34504"/>
    <lineage>
        <taxon>Eukaryota</taxon>
        <taxon>Metazoa</taxon>
        <taxon>Spiralia</taxon>
        <taxon>Lophotrochozoa</taxon>
        <taxon>Platyhelminthes</taxon>
        <taxon>Trematoda</taxon>
        <taxon>Digenea</taxon>
        <taxon>Plagiorchiida</taxon>
        <taxon>Troglotremata</taxon>
        <taxon>Troglotrematidae</taxon>
        <taxon>Paragonimus</taxon>
    </lineage>
</organism>
<name>A0A8T0CZN2_9TREM</name>
<dbReference type="Gene3D" id="3.30.470.20">
    <property type="entry name" value="ATP-grasp fold, B domain"/>
    <property type="match status" value="1"/>
</dbReference>
<evidence type="ECO:0008006" key="7">
    <source>
        <dbReference type="Google" id="ProtNLM"/>
    </source>
</evidence>
<dbReference type="EMBL" id="JTDF01022138">
    <property type="protein sequence ID" value="KAF8560912.1"/>
    <property type="molecule type" value="Genomic_DNA"/>
</dbReference>
<proteinExistence type="predicted"/>
<sequence length="747" mass="84528">MLTFVEQFFTMPPIMCREKVSDDDPNSKSSMEDATRKSPHLYFTGKPPIFKITYGHGSGPPLLRKALLEAGIIEFDPQCHKENQWNLWWKGFRFKEEEFKNLSSIQRVNHHPAPVGKHADIIKKDGLLRAVRRMCATYPKCTNLLLMPTTFHLPREEHRFVSTFRQNARNLRNKVSKPYGFKICENPEYLTGGCANYTNRTMGETKPDANIWILKPADLSRGRGIYLFNQLEDLVYLSKSVVQKYITDPLLIEGYKFDLRLYAVVPSYAPFIVYVCADGLVRFATDRYDLDDLKNVYSHLTNFSINVNGPGYLVNKAGIGRGCKWTVRQLRQWLAAHKLDDRLLWTRIKALIILTLLCQAGSTPKVPNAYELFGFDILIDSQLRPWLIEVNANPSLSNDCIADELVKKPLVKSILEMLRLGQPTPVSSSKHTARFSHSKGSTQIRLTSISITRPVGDHQPFQHSTSNKLSETDDKQATLEEVSDSELTLTQPTSNNHQHGALKPQPLHINSSAVCGVNQAGRANKNFTPDNSYSSRAHNGNEYFNSAGTTQLPFKWHSSTLNRSQSVLNSHSRLVGVHTFEEPCPLYGPGVELLLPQLCALGRRFSDLLEPSGKRFQRDNSSSSQSYHTDYTKSTTAAYPSAYLHATSQRKMVPEEYKAGNQLIPHAFGQLKLAFPFNLITRMACAREPGGYPDQNTIVRQVNQLVRHCAQNVKDSCLHKDPVVIDIPEVWSDKTTDHLENWLSRPS</sequence>
<evidence type="ECO:0000256" key="1">
    <source>
        <dbReference type="ARBA" id="ARBA00022598"/>
    </source>
</evidence>
<feature type="compositionally biased region" description="Basic and acidic residues" evidence="4">
    <location>
        <begin position="19"/>
        <end position="36"/>
    </location>
</feature>
<dbReference type="GO" id="GO:0000226">
    <property type="term" value="P:microtubule cytoskeleton organization"/>
    <property type="evidence" value="ECO:0007669"/>
    <property type="project" value="TreeGrafter"/>
</dbReference>
<feature type="region of interest" description="Disordered" evidence="4">
    <location>
        <begin position="454"/>
        <end position="504"/>
    </location>
</feature>
<dbReference type="GO" id="GO:0070740">
    <property type="term" value="F:tubulin-glutamic acid ligase activity"/>
    <property type="evidence" value="ECO:0007669"/>
    <property type="project" value="TreeGrafter"/>
</dbReference>
<dbReference type="PANTHER" id="PTHR12241:SF118">
    <property type="entry name" value="TUBULIN POLYGLUTAMYLASE TTLL2-RELATED"/>
    <property type="match status" value="1"/>
</dbReference>
<protein>
    <recommendedName>
        <fullName evidence="7">Tubulin polyglutamylase TTLL2</fullName>
    </recommendedName>
</protein>
<dbReference type="Proteomes" id="UP000699462">
    <property type="component" value="Unassembled WGS sequence"/>
</dbReference>
<evidence type="ECO:0000313" key="5">
    <source>
        <dbReference type="EMBL" id="KAF8560912.1"/>
    </source>
</evidence>
<dbReference type="SUPFAM" id="SSF56059">
    <property type="entry name" value="Glutathione synthetase ATP-binding domain-like"/>
    <property type="match status" value="1"/>
</dbReference>
<dbReference type="PANTHER" id="PTHR12241">
    <property type="entry name" value="TUBULIN POLYGLUTAMYLASE"/>
    <property type="match status" value="1"/>
</dbReference>
<dbReference type="GO" id="GO:0015631">
    <property type="term" value="F:tubulin binding"/>
    <property type="evidence" value="ECO:0007669"/>
    <property type="project" value="TreeGrafter"/>
</dbReference>
<dbReference type="PROSITE" id="PS51221">
    <property type="entry name" value="TTL"/>
    <property type="match status" value="1"/>
</dbReference>
<feature type="region of interest" description="Disordered" evidence="4">
    <location>
        <begin position="19"/>
        <end position="38"/>
    </location>
</feature>
<keyword evidence="3" id="KW-0067">ATP-binding</keyword>